<protein>
    <submittedName>
        <fullName evidence="1">Uncharacterized protein</fullName>
    </submittedName>
</protein>
<name>A0ABW5HGW0_9PSEU</name>
<dbReference type="Proteomes" id="UP001597483">
    <property type="component" value="Unassembled WGS sequence"/>
</dbReference>
<organism evidence="1 2">
    <name type="scientific">Amycolatopsis silviterrae</name>
    <dbReference type="NCBI Taxonomy" id="1656914"/>
    <lineage>
        <taxon>Bacteria</taxon>
        <taxon>Bacillati</taxon>
        <taxon>Actinomycetota</taxon>
        <taxon>Actinomycetes</taxon>
        <taxon>Pseudonocardiales</taxon>
        <taxon>Pseudonocardiaceae</taxon>
        <taxon>Amycolatopsis</taxon>
    </lineage>
</organism>
<keyword evidence="2" id="KW-1185">Reference proteome</keyword>
<evidence type="ECO:0000313" key="2">
    <source>
        <dbReference type="Proteomes" id="UP001597483"/>
    </source>
</evidence>
<gene>
    <name evidence="1" type="ORF">ACFSVL_32235</name>
</gene>
<dbReference type="EMBL" id="JBHUKS010000026">
    <property type="protein sequence ID" value="MFD2472104.1"/>
    <property type="molecule type" value="Genomic_DNA"/>
</dbReference>
<dbReference type="RefSeq" id="WP_378309498.1">
    <property type="nucleotide sequence ID" value="NZ_JBHUKS010000026.1"/>
</dbReference>
<reference evidence="2" key="1">
    <citation type="journal article" date="2019" name="Int. J. Syst. Evol. Microbiol.">
        <title>The Global Catalogue of Microorganisms (GCM) 10K type strain sequencing project: providing services to taxonomists for standard genome sequencing and annotation.</title>
        <authorList>
            <consortium name="The Broad Institute Genomics Platform"/>
            <consortium name="The Broad Institute Genome Sequencing Center for Infectious Disease"/>
            <person name="Wu L."/>
            <person name="Ma J."/>
        </authorList>
    </citation>
    <scope>NUCLEOTIDE SEQUENCE [LARGE SCALE GENOMIC DNA]</scope>
    <source>
        <strain evidence="2">CGMCC 4.7641</strain>
    </source>
</reference>
<comment type="caution">
    <text evidence="1">The sequence shown here is derived from an EMBL/GenBank/DDBJ whole genome shotgun (WGS) entry which is preliminary data.</text>
</comment>
<sequence length="144" mass="15350">MIRDCLLALLSVPLAAESEPARFATGSTAQWAGVLTRWLVKARELDGSLAFDLAPHPLGLSLRTRHPLAATVTLAVVTEPDVVPEADSDLLVLLACCPQWTVECDSDVLLVEPRWAAGLLLDGAAPLFWGVSAAEQQPSVLDAR</sequence>
<evidence type="ECO:0000313" key="1">
    <source>
        <dbReference type="EMBL" id="MFD2472104.1"/>
    </source>
</evidence>
<accession>A0ABW5HGW0</accession>
<proteinExistence type="predicted"/>